<proteinExistence type="predicted"/>
<sequence length="314" mass="34492">MTYSKTRATKDNTAEYAHDAIASGATNGERNITPPTIDGETLVVPSAAEVKDRFAAPEYVNPNARLPRIQALRGENGASECGYFITETEMAKAGWGNVDESELIVYEYNSGGKERGLLIQSPRMLVVPRSPLFAFDRQASRTEERLVVAGQYSKQLYSNREKYGTAQCYEVLLLDANNQPLHEIGLAYIAKGANQASFSFHWQQLVNEVTKCHAIANGIPARAKDARFNSLCVFQFTVKRELAGNNAKSPACKVHSHVAPTQSNWEEFFLGRQDEIANRFLNLLAPTTELTLPQANTLSLAEAPGDAIGHELAA</sequence>
<accession>A0A2T1GHZ2</accession>
<evidence type="ECO:0000313" key="2">
    <source>
        <dbReference type="EMBL" id="PSB57336.1"/>
    </source>
</evidence>
<evidence type="ECO:0000259" key="1">
    <source>
        <dbReference type="Pfam" id="PF19247"/>
    </source>
</evidence>
<evidence type="ECO:0000313" key="3">
    <source>
        <dbReference type="Proteomes" id="UP000238937"/>
    </source>
</evidence>
<comment type="caution">
    <text evidence="2">The sequence shown here is derived from an EMBL/GenBank/DDBJ whole genome shotgun (WGS) entry which is preliminary data.</text>
</comment>
<dbReference type="Pfam" id="PF19247">
    <property type="entry name" value="DUF5895"/>
    <property type="match status" value="1"/>
</dbReference>
<dbReference type="RefSeq" id="WP_106302917.1">
    <property type="nucleotide sequence ID" value="NZ_PVWO01000080.1"/>
</dbReference>
<gene>
    <name evidence="2" type="ORF">C7B77_08700</name>
</gene>
<dbReference type="EMBL" id="PVWO01000080">
    <property type="protein sequence ID" value="PSB57336.1"/>
    <property type="molecule type" value="Genomic_DNA"/>
</dbReference>
<name>A0A2T1GHZ2_9CYAN</name>
<organism evidence="2 3">
    <name type="scientific">Chamaesiphon polymorphus CCALA 037</name>
    <dbReference type="NCBI Taxonomy" id="2107692"/>
    <lineage>
        <taxon>Bacteria</taxon>
        <taxon>Bacillati</taxon>
        <taxon>Cyanobacteriota</taxon>
        <taxon>Cyanophyceae</taxon>
        <taxon>Gomontiellales</taxon>
        <taxon>Chamaesiphonaceae</taxon>
        <taxon>Chamaesiphon</taxon>
    </lineage>
</organism>
<dbReference type="InterPro" id="IPR045414">
    <property type="entry name" value="DUF5895"/>
</dbReference>
<dbReference type="OrthoDB" id="569957at2"/>
<reference evidence="2 3" key="1">
    <citation type="submission" date="2018-03" db="EMBL/GenBank/DDBJ databases">
        <title>The ancient ancestry and fast evolution of plastids.</title>
        <authorList>
            <person name="Moore K.R."/>
            <person name="Magnabosco C."/>
            <person name="Momper L."/>
            <person name="Gold D.A."/>
            <person name="Bosak T."/>
            <person name="Fournier G.P."/>
        </authorList>
    </citation>
    <scope>NUCLEOTIDE SEQUENCE [LARGE SCALE GENOMIC DNA]</scope>
    <source>
        <strain evidence="2 3">CCALA 037</strain>
    </source>
</reference>
<protein>
    <recommendedName>
        <fullName evidence="1">DUF5895 domain-containing protein</fullName>
    </recommendedName>
</protein>
<dbReference type="AlphaFoldDB" id="A0A2T1GHZ2"/>
<keyword evidence="3" id="KW-1185">Reference proteome</keyword>
<dbReference type="Proteomes" id="UP000238937">
    <property type="component" value="Unassembled WGS sequence"/>
</dbReference>
<feature type="domain" description="DUF5895" evidence="1">
    <location>
        <begin position="54"/>
        <end position="204"/>
    </location>
</feature>